<dbReference type="Proteomes" id="UP000007754">
    <property type="component" value="Chromosome 7"/>
</dbReference>
<reference evidence="1 2" key="1">
    <citation type="journal article" date="2010" name="Nature">
        <title>The genome of a songbird.</title>
        <authorList>
            <person name="Warren W.C."/>
            <person name="Clayton D.F."/>
            <person name="Ellegren H."/>
            <person name="Arnold A.P."/>
            <person name="Hillier L.W."/>
            <person name="Kunstner A."/>
            <person name="Searle S."/>
            <person name="White S."/>
            <person name="Vilella A.J."/>
            <person name="Fairley S."/>
            <person name="Heger A."/>
            <person name="Kong L."/>
            <person name="Ponting C.P."/>
            <person name="Jarvis E.D."/>
            <person name="Mello C.V."/>
            <person name="Minx P."/>
            <person name="Lovell P."/>
            <person name="Velho T.A."/>
            <person name="Ferris M."/>
            <person name="Balakrishnan C.N."/>
            <person name="Sinha S."/>
            <person name="Blatti C."/>
            <person name="London S.E."/>
            <person name="Li Y."/>
            <person name="Lin Y.C."/>
            <person name="George J."/>
            <person name="Sweedler J."/>
            <person name="Southey B."/>
            <person name="Gunaratne P."/>
            <person name="Watson M."/>
            <person name="Nam K."/>
            <person name="Backstrom N."/>
            <person name="Smeds L."/>
            <person name="Nabholz B."/>
            <person name="Itoh Y."/>
            <person name="Whitney O."/>
            <person name="Pfenning A.R."/>
            <person name="Howard J."/>
            <person name="Volker M."/>
            <person name="Skinner B.M."/>
            <person name="Griffin D.K."/>
            <person name="Ye L."/>
            <person name="McLaren W.M."/>
            <person name="Flicek P."/>
            <person name="Quesada V."/>
            <person name="Velasco G."/>
            <person name="Lopez-Otin C."/>
            <person name="Puente X.S."/>
            <person name="Olender T."/>
            <person name="Lancet D."/>
            <person name="Smit A.F."/>
            <person name="Hubley R."/>
            <person name="Konkel M.K."/>
            <person name="Walker J.A."/>
            <person name="Batzer M.A."/>
            <person name="Gu W."/>
            <person name="Pollock D.D."/>
            <person name="Chen L."/>
            <person name="Cheng Z."/>
            <person name="Eichler E.E."/>
            <person name="Stapley J."/>
            <person name="Slate J."/>
            <person name="Ekblom R."/>
            <person name="Birkhead T."/>
            <person name="Burke T."/>
            <person name="Burt D."/>
            <person name="Scharff C."/>
            <person name="Adam I."/>
            <person name="Richard H."/>
            <person name="Sultan M."/>
            <person name="Soldatov A."/>
            <person name="Lehrach H."/>
            <person name="Edwards S.V."/>
            <person name="Yang S.P."/>
            <person name="Li X."/>
            <person name="Graves T."/>
            <person name="Fulton L."/>
            <person name="Nelson J."/>
            <person name="Chinwalla A."/>
            <person name="Hou S."/>
            <person name="Mardis E.R."/>
            <person name="Wilson R.K."/>
        </authorList>
    </citation>
    <scope>NUCLEOTIDE SEQUENCE [LARGE SCALE GENOMIC DNA]</scope>
</reference>
<reference evidence="1" key="3">
    <citation type="submission" date="2025-09" db="UniProtKB">
        <authorList>
            <consortium name="Ensembl"/>
        </authorList>
    </citation>
    <scope>IDENTIFICATION</scope>
</reference>
<protein>
    <submittedName>
        <fullName evidence="1">Uncharacterized protein</fullName>
    </submittedName>
</protein>
<keyword evidence="2" id="KW-1185">Reference proteome</keyword>
<dbReference type="Ensembl" id="ENSTGUT00000040313.1">
    <property type="protein sequence ID" value="ENSTGUP00000035586.1"/>
    <property type="gene ID" value="ENSTGUG00000024618.1"/>
</dbReference>
<dbReference type="InParanoid" id="A0A674HMU3"/>
<evidence type="ECO:0000313" key="2">
    <source>
        <dbReference type="Proteomes" id="UP000007754"/>
    </source>
</evidence>
<accession>A0A674HMU3</accession>
<dbReference type="AlphaFoldDB" id="A0A674HMU3"/>
<sequence length="63" mass="7365">MAFTATARKPGYTQLSVWTDTQENGVLASKSDISSYIFHLSFPILFERISDFVEWCERVKIWF</sequence>
<evidence type="ECO:0000313" key="1">
    <source>
        <dbReference type="Ensembl" id="ENSTGUP00000035586.1"/>
    </source>
</evidence>
<name>A0A674HMU3_TAEGU</name>
<organism evidence="1 2">
    <name type="scientific">Taeniopygia guttata</name>
    <name type="common">Zebra finch</name>
    <name type="synonym">Poephila guttata</name>
    <dbReference type="NCBI Taxonomy" id="59729"/>
    <lineage>
        <taxon>Eukaryota</taxon>
        <taxon>Metazoa</taxon>
        <taxon>Chordata</taxon>
        <taxon>Craniata</taxon>
        <taxon>Vertebrata</taxon>
        <taxon>Euteleostomi</taxon>
        <taxon>Archelosauria</taxon>
        <taxon>Archosauria</taxon>
        <taxon>Dinosauria</taxon>
        <taxon>Saurischia</taxon>
        <taxon>Theropoda</taxon>
        <taxon>Coelurosauria</taxon>
        <taxon>Aves</taxon>
        <taxon>Neognathae</taxon>
        <taxon>Neoaves</taxon>
        <taxon>Telluraves</taxon>
        <taxon>Australaves</taxon>
        <taxon>Passeriformes</taxon>
        <taxon>Passeroidea</taxon>
        <taxon>Estrildidae</taxon>
        <taxon>Estrildinae</taxon>
        <taxon>Taeniopygia</taxon>
    </lineage>
</organism>
<proteinExistence type="predicted"/>
<reference evidence="1" key="2">
    <citation type="submission" date="2025-08" db="UniProtKB">
        <authorList>
            <consortium name="Ensembl"/>
        </authorList>
    </citation>
    <scope>IDENTIFICATION</scope>
</reference>